<dbReference type="GO" id="GO:0003993">
    <property type="term" value="F:acid phosphatase activity"/>
    <property type="evidence" value="ECO:0007669"/>
    <property type="project" value="InterPro"/>
</dbReference>
<dbReference type="AlphaFoldDB" id="A0A8J5MEK9"/>
<evidence type="ECO:0000313" key="4">
    <source>
        <dbReference type="EMBL" id="KAG6955579.1"/>
    </source>
</evidence>
<dbReference type="InterPro" id="IPR025733">
    <property type="entry name" value="PAPs_C"/>
</dbReference>
<proteinExistence type="predicted"/>
<dbReference type="EMBL" id="JAENGY010000860">
    <property type="protein sequence ID" value="KAG6955579.1"/>
    <property type="molecule type" value="Genomic_DNA"/>
</dbReference>
<dbReference type="PANTHER" id="PTHR45778">
    <property type="entry name" value="PURPLE ACID PHOSPHATASE-RELATED"/>
    <property type="match status" value="1"/>
</dbReference>
<dbReference type="InterPro" id="IPR041792">
    <property type="entry name" value="MPP_PAP"/>
</dbReference>
<evidence type="ECO:0000259" key="3">
    <source>
        <dbReference type="Pfam" id="PF16656"/>
    </source>
</evidence>
<feature type="domain" description="Calcineurin-like phosphoesterase" evidence="1">
    <location>
        <begin position="422"/>
        <end position="628"/>
    </location>
</feature>
<dbReference type="Pfam" id="PF14008">
    <property type="entry name" value="Metallophos_C"/>
    <property type="match status" value="1"/>
</dbReference>
<dbReference type="PANTHER" id="PTHR45778:SF7">
    <property type="entry name" value="PURPLE ACID PHOSPHATASE"/>
    <property type="match status" value="1"/>
</dbReference>
<gene>
    <name evidence="4" type="ORF">JG688_00011810</name>
</gene>
<dbReference type="GO" id="GO:0046872">
    <property type="term" value="F:metal ion binding"/>
    <property type="evidence" value="ECO:0007669"/>
    <property type="project" value="InterPro"/>
</dbReference>
<feature type="domain" description="Purple acid phosphatase N-terminal" evidence="3">
    <location>
        <begin position="238"/>
        <end position="343"/>
    </location>
</feature>
<dbReference type="Proteomes" id="UP000709295">
    <property type="component" value="Unassembled WGS sequence"/>
</dbReference>
<accession>A0A8J5MEK9</accession>
<reference evidence="4" key="1">
    <citation type="submission" date="2021-01" db="EMBL/GenBank/DDBJ databases">
        <title>Phytophthora aleatoria, a newly-described species from Pinus radiata is distinct from Phytophthora cactorum isolates based on comparative genomics.</title>
        <authorList>
            <person name="Mcdougal R."/>
            <person name="Panda P."/>
            <person name="Williams N."/>
            <person name="Studholme D.J."/>
        </authorList>
    </citation>
    <scope>NUCLEOTIDE SEQUENCE</scope>
    <source>
        <strain evidence="4">NZFS 4037</strain>
    </source>
</reference>
<evidence type="ECO:0000259" key="2">
    <source>
        <dbReference type="Pfam" id="PF14008"/>
    </source>
</evidence>
<evidence type="ECO:0008006" key="6">
    <source>
        <dbReference type="Google" id="ProtNLM"/>
    </source>
</evidence>
<evidence type="ECO:0000259" key="1">
    <source>
        <dbReference type="Pfam" id="PF00149"/>
    </source>
</evidence>
<organism evidence="4 5">
    <name type="scientific">Phytophthora aleatoria</name>
    <dbReference type="NCBI Taxonomy" id="2496075"/>
    <lineage>
        <taxon>Eukaryota</taxon>
        <taxon>Sar</taxon>
        <taxon>Stramenopiles</taxon>
        <taxon>Oomycota</taxon>
        <taxon>Peronosporomycetes</taxon>
        <taxon>Peronosporales</taxon>
        <taxon>Peronosporaceae</taxon>
        <taxon>Phytophthora</taxon>
    </lineage>
</organism>
<evidence type="ECO:0000313" key="5">
    <source>
        <dbReference type="Proteomes" id="UP000709295"/>
    </source>
</evidence>
<keyword evidence="5" id="KW-1185">Reference proteome</keyword>
<dbReference type="InterPro" id="IPR015914">
    <property type="entry name" value="PAPs_N"/>
</dbReference>
<feature type="domain" description="Purple acid phosphatase C-terminal" evidence="2">
    <location>
        <begin position="648"/>
        <end position="706"/>
    </location>
</feature>
<dbReference type="CDD" id="cd00839">
    <property type="entry name" value="MPP_PAPs"/>
    <property type="match status" value="1"/>
</dbReference>
<dbReference type="Pfam" id="PF00149">
    <property type="entry name" value="Metallophos"/>
    <property type="match status" value="1"/>
</dbReference>
<name>A0A8J5MEK9_9STRA</name>
<dbReference type="Pfam" id="PF16656">
    <property type="entry name" value="Pur_ac_phosph_N"/>
    <property type="match status" value="1"/>
</dbReference>
<comment type="caution">
    <text evidence="4">The sequence shown here is derived from an EMBL/GenBank/DDBJ whole genome shotgun (WGS) entry which is preliminary data.</text>
</comment>
<dbReference type="InterPro" id="IPR004843">
    <property type="entry name" value="Calcineurin-like_PHP"/>
</dbReference>
<protein>
    <recommendedName>
        <fullName evidence="6">Purple acid phosphatase</fullName>
    </recommendedName>
</protein>
<sequence>MITIDENKTVDELKAKMRDSRKNYSCSIDEITLYLAKKDAMMTRLAAVVLLLLALLTSTSASTFEGELFSGDYYSWFYRWHRGGAWMAHQERHECFGTSTICAFVPRNNTQIANVKLSVNTTLAQNLATVELNFAITFIAIDDLVAVYLVDPEEVNDVEGDPLSDFIDYVYAIESRVLESGIYSVVFGPLVNMRASYQFKYLRKVESVELDEDGEDQPTFEVLGESPFVEMERGHSEPLQIRLALTGRKGEMRVTWVSGQVFGPSVRFGTATSGLLERRAEATSGSYDALDMCDEHATTRSSVYFRHPGYLQDAVMTDLVPGIKYIYRVGSATGVSSPELEFTFPVALGDRNIENQRPQSFFVFGDLGTSVLQKPIDELDFDDRNPERHFNALDMVSRLAKWGDERTVMERIRQDFDESLREDASDDTPEYAAVVHIGDISYAKGSTYLWDQYGAVVQSMASRLPYMVGVGNHEYDYTVNGEGHDLSGSEAALSNGWHPDGANFGNDSHGECGVPYARRFHMPEAMDATSNPPFWYSFRVGLTHHVVLSSEHRCTVGSPMREWLEREFRDNVDRESTPWLIVHLHRPLYCSESYEGDHVVAKLLRGCLEDLLAANNMDFVFSGHYHAYERTCPVFQDECREQEGTAQAPTHIMIGSGGAELDDVSYFQANFSRSRQQEYGHGRLHFYNASHAHFEFVRARDRVVTDAVWVVSNHNWNTSSARRRGRIAH</sequence>